<name>A0ABS5T7U1_9GAMM</name>
<dbReference type="Proteomes" id="UP000786875">
    <property type="component" value="Unassembled WGS sequence"/>
</dbReference>
<dbReference type="EMBL" id="JABBFO010000004">
    <property type="protein sequence ID" value="MBT0727033.1"/>
    <property type="molecule type" value="Genomic_DNA"/>
</dbReference>
<evidence type="ECO:0000256" key="3">
    <source>
        <dbReference type="ARBA" id="ARBA00006206"/>
    </source>
</evidence>
<comment type="pathway">
    <text evidence="2 8">Carbohydrate metabolism; hexose metabolism.</text>
</comment>
<dbReference type="EC" id="5.1.3.3" evidence="4 8"/>
<dbReference type="CDD" id="cd09019">
    <property type="entry name" value="galactose_mutarotase_like"/>
    <property type="match status" value="1"/>
</dbReference>
<evidence type="ECO:0000256" key="8">
    <source>
        <dbReference type="PIRNR" id="PIRNR005096"/>
    </source>
</evidence>
<protein>
    <recommendedName>
        <fullName evidence="5 8">Aldose 1-epimerase</fullName>
        <ecNumber evidence="4 8">5.1.3.3</ecNumber>
    </recommendedName>
</protein>
<dbReference type="InterPro" id="IPR015443">
    <property type="entry name" value="Aldose_1-epimerase"/>
</dbReference>
<dbReference type="PANTHER" id="PTHR10091">
    <property type="entry name" value="ALDOSE-1-EPIMERASE"/>
    <property type="match status" value="1"/>
</dbReference>
<comment type="similarity">
    <text evidence="3 8">Belongs to the aldose epimerase family.</text>
</comment>
<evidence type="ECO:0000256" key="1">
    <source>
        <dbReference type="ARBA" id="ARBA00001614"/>
    </source>
</evidence>
<dbReference type="InterPro" id="IPR011013">
    <property type="entry name" value="Gal_mutarotase_sf_dom"/>
</dbReference>
<evidence type="ECO:0000256" key="6">
    <source>
        <dbReference type="ARBA" id="ARBA00023235"/>
    </source>
</evidence>
<dbReference type="Pfam" id="PF01263">
    <property type="entry name" value="Aldose_epim"/>
    <property type="match status" value="1"/>
</dbReference>
<comment type="caution">
    <text evidence="9">The sequence shown here is derived from an EMBL/GenBank/DDBJ whole genome shotgun (WGS) entry which is preliminary data.</text>
</comment>
<dbReference type="RefSeq" id="WP_214212846.1">
    <property type="nucleotide sequence ID" value="NZ_JABBFO010000004.1"/>
</dbReference>
<evidence type="ECO:0000256" key="7">
    <source>
        <dbReference type="ARBA" id="ARBA00023277"/>
    </source>
</evidence>
<proteinExistence type="inferred from homology"/>
<keyword evidence="7 8" id="KW-0119">Carbohydrate metabolism</keyword>
<keyword evidence="6 8" id="KW-0413">Isomerase</keyword>
<dbReference type="InterPro" id="IPR047215">
    <property type="entry name" value="Galactose_mutarotase-like"/>
</dbReference>
<dbReference type="SUPFAM" id="SSF74650">
    <property type="entry name" value="Galactose mutarotase-like"/>
    <property type="match status" value="1"/>
</dbReference>
<accession>A0ABS5T7U1</accession>
<dbReference type="PIRSF" id="PIRSF005096">
    <property type="entry name" value="GALM"/>
    <property type="match status" value="1"/>
</dbReference>
<dbReference type="GO" id="GO:0004034">
    <property type="term" value="F:aldose 1-epimerase activity"/>
    <property type="evidence" value="ECO:0007669"/>
    <property type="project" value="UniProtKB-EC"/>
</dbReference>
<dbReference type="NCBIfam" id="NF008277">
    <property type="entry name" value="PRK11055.1"/>
    <property type="match status" value="1"/>
</dbReference>
<dbReference type="PROSITE" id="PS00545">
    <property type="entry name" value="ALDOSE_1_EPIMERASE"/>
    <property type="match status" value="1"/>
</dbReference>
<evidence type="ECO:0000313" key="10">
    <source>
        <dbReference type="Proteomes" id="UP000786875"/>
    </source>
</evidence>
<organism evidence="9 10">
    <name type="scientific">Rosenbergiella australiborealis</name>
    <dbReference type="NCBI Taxonomy" id="1544696"/>
    <lineage>
        <taxon>Bacteria</taxon>
        <taxon>Pseudomonadati</taxon>
        <taxon>Pseudomonadota</taxon>
        <taxon>Gammaproteobacteria</taxon>
        <taxon>Enterobacterales</taxon>
        <taxon>Erwiniaceae</taxon>
        <taxon>Rosenbergiella</taxon>
    </lineage>
</organism>
<sequence length="339" mass="37445">MLATKTLAPDGRPWKISTLRNAQGMTVRFMDWGATWISAQIPLADGTLREALLSCGTPERYLQQSAYMGATVGRYANRIRQAYLMRVSRSVTPNQGSHQLHGGPEGFSHRRWELLNEGSDTLTYQLHSADNDQGFPGNLDLQLTISLNDANRVDFCFTAKSDTLTPLSLTNHAYFNLDADQQDVRQHQLTVYSEAFQPVDPQGLPDGKCLAVAGTSFDFRHPKTLAKDFLSDPFQQAVGGYDHAFIIDKPLTERPIAILLAADGQLQLSLFSREPALQVYSGNYLAGTPSSTGEYRNYQGIALEPGYLPDAVNANPPAGCWLSPDEVRQIKLGYQFTIA</sequence>
<keyword evidence="10" id="KW-1185">Reference proteome</keyword>
<dbReference type="PANTHER" id="PTHR10091:SF0">
    <property type="entry name" value="GALACTOSE MUTAROTASE"/>
    <property type="match status" value="1"/>
</dbReference>
<reference evidence="9 10" key="1">
    <citation type="submission" date="2020-04" db="EMBL/GenBank/DDBJ databases">
        <title>Genome sequencing of Rosenbergiella species.</title>
        <authorList>
            <person name="Alvarez-Perez S."/>
            <person name="Lievens B."/>
        </authorList>
    </citation>
    <scope>NUCLEOTIDE SEQUENCE [LARGE SCALE GENOMIC DNA]</scope>
    <source>
        <strain evidence="9 10">CdVSA20.1</strain>
    </source>
</reference>
<evidence type="ECO:0000313" key="9">
    <source>
        <dbReference type="EMBL" id="MBT0727033.1"/>
    </source>
</evidence>
<evidence type="ECO:0000256" key="2">
    <source>
        <dbReference type="ARBA" id="ARBA00005028"/>
    </source>
</evidence>
<gene>
    <name evidence="9" type="ORF">HGT73_06465</name>
</gene>
<dbReference type="Gene3D" id="2.70.98.10">
    <property type="match status" value="1"/>
</dbReference>
<comment type="catalytic activity">
    <reaction evidence="1 8">
        <text>alpha-D-glucose = beta-D-glucose</text>
        <dbReference type="Rhea" id="RHEA:10264"/>
        <dbReference type="ChEBI" id="CHEBI:15903"/>
        <dbReference type="ChEBI" id="CHEBI:17925"/>
        <dbReference type="EC" id="5.1.3.3"/>
    </reaction>
</comment>
<evidence type="ECO:0000256" key="5">
    <source>
        <dbReference type="ARBA" id="ARBA00014165"/>
    </source>
</evidence>
<dbReference type="InterPro" id="IPR014718">
    <property type="entry name" value="GH-type_carb-bd"/>
</dbReference>
<dbReference type="InterPro" id="IPR018052">
    <property type="entry name" value="Ald1_epimerase_CS"/>
</dbReference>
<evidence type="ECO:0000256" key="4">
    <source>
        <dbReference type="ARBA" id="ARBA00013185"/>
    </source>
</evidence>
<dbReference type="InterPro" id="IPR008183">
    <property type="entry name" value="Aldose_1/G6P_1-epimerase"/>
</dbReference>